<evidence type="ECO:0000313" key="2">
    <source>
        <dbReference type="EMBL" id="KAK8548759.1"/>
    </source>
</evidence>
<accession>A0ABR2DXQ4</accession>
<dbReference type="InterPro" id="IPR036397">
    <property type="entry name" value="RNaseH_sf"/>
</dbReference>
<evidence type="ECO:0000259" key="1">
    <source>
        <dbReference type="Pfam" id="PF13456"/>
    </source>
</evidence>
<dbReference type="Gene3D" id="3.30.420.10">
    <property type="entry name" value="Ribonuclease H-like superfamily/Ribonuclease H"/>
    <property type="match status" value="1"/>
</dbReference>
<sequence>MTDVEIVASSSRIGESAWHIPTDGPTKNCRAEFVELMAIVTALEVFIEAGWPNSIGLSVLFDSQVIIRWISYISLRPWRCSKTFRKLDDMISMIGSVQIDYIPRSENKMTDLLAREGASRVNLFKAWW</sequence>
<feature type="domain" description="RNase H type-1" evidence="1">
    <location>
        <begin position="30"/>
        <end position="116"/>
    </location>
</feature>
<gene>
    <name evidence="2" type="ORF">V6N12_061665</name>
</gene>
<proteinExistence type="predicted"/>
<dbReference type="InterPro" id="IPR002156">
    <property type="entry name" value="RNaseH_domain"/>
</dbReference>
<name>A0ABR2DXQ4_9ROSI</name>
<dbReference type="InterPro" id="IPR012337">
    <property type="entry name" value="RNaseH-like_sf"/>
</dbReference>
<dbReference type="Pfam" id="PF13456">
    <property type="entry name" value="RVT_3"/>
    <property type="match status" value="1"/>
</dbReference>
<organism evidence="2 3">
    <name type="scientific">Hibiscus sabdariffa</name>
    <name type="common">roselle</name>
    <dbReference type="NCBI Taxonomy" id="183260"/>
    <lineage>
        <taxon>Eukaryota</taxon>
        <taxon>Viridiplantae</taxon>
        <taxon>Streptophyta</taxon>
        <taxon>Embryophyta</taxon>
        <taxon>Tracheophyta</taxon>
        <taxon>Spermatophyta</taxon>
        <taxon>Magnoliopsida</taxon>
        <taxon>eudicotyledons</taxon>
        <taxon>Gunneridae</taxon>
        <taxon>Pentapetalae</taxon>
        <taxon>rosids</taxon>
        <taxon>malvids</taxon>
        <taxon>Malvales</taxon>
        <taxon>Malvaceae</taxon>
        <taxon>Malvoideae</taxon>
        <taxon>Hibiscus</taxon>
    </lineage>
</organism>
<keyword evidence="3" id="KW-1185">Reference proteome</keyword>
<comment type="caution">
    <text evidence="2">The sequence shown here is derived from an EMBL/GenBank/DDBJ whole genome shotgun (WGS) entry which is preliminary data.</text>
</comment>
<evidence type="ECO:0000313" key="3">
    <source>
        <dbReference type="Proteomes" id="UP001472677"/>
    </source>
</evidence>
<reference evidence="2 3" key="1">
    <citation type="journal article" date="2024" name="G3 (Bethesda)">
        <title>Genome assembly of Hibiscus sabdariffa L. provides insights into metabolisms of medicinal natural products.</title>
        <authorList>
            <person name="Kim T."/>
        </authorList>
    </citation>
    <scope>NUCLEOTIDE SEQUENCE [LARGE SCALE GENOMIC DNA]</scope>
    <source>
        <strain evidence="2">TK-2024</strain>
        <tissue evidence="2">Old leaves</tissue>
    </source>
</reference>
<dbReference type="EMBL" id="JBBPBM010000021">
    <property type="protein sequence ID" value="KAK8548759.1"/>
    <property type="molecule type" value="Genomic_DNA"/>
</dbReference>
<dbReference type="SUPFAM" id="SSF53098">
    <property type="entry name" value="Ribonuclease H-like"/>
    <property type="match status" value="1"/>
</dbReference>
<protein>
    <recommendedName>
        <fullName evidence="1">RNase H type-1 domain-containing protein</fullName>
    </recommendedName>
</protein>
<dbReference type="Proteomes" id="UP001472677">
    <property type="component" value="Unassembled WGS sequence"/>
</dbReference>